<feature type="compositionally biased region" description="Low complexity" evidence="6">
    <location>
        <begin position="155"/>
        <end position="176"/>
    </location>
</feature>
<dbReference type="GO" id="GO:0006869">
    <property type="term" value="P:lipid transport"/>
    <property type="evidence" value="ECO:0007669"/>
    <property type="project" value="UniProtKB-KW"/>
</dbReference>
<dbReference type="GO" id="GO:0032541">
    <property type="term" value="C:cortical endoplasmic reticulum"/>
    <property type="evidence" value="ECO:0007669"/>
    <property type="project" value="EnsemblFungi"/>
</dbReference>
<feature type="compositionally biased region" description="Polar residues" evidence="6">
    <location>
        <begin position="222"/>
        <end position="235"/>
    </location>
</feature>
<dbReference type="CDD" id="cd00030">
    <property type="entry name" value="C2"/>
    <property type="match status" value="1"/>
</dbReference>
<feature type="domain" description="C2" evidence="8">
    <location>
        <begin position="1142"/>
        <end position="1262"/>
    </location>
</feature>
<feature type="domain" description="SMP-LTD" evidence="9">
    <location>
        <begin position="356"/>
        <end position="560"/>
    </location>
</feature>
<feature type="region of interest" description="Disordered" evidence="6">
    <location>
        <begin position="992"/>
        <end position="1012"/>
    </location>
</feature>
<dbReference type="PROSITE" id="PS50004">
    <property type="entry name" value="C2"/>
    <property type="match status" value="3"/>
</dbReference>
<organism evidence="10 11">
    <name type="scientific">Schizosaccharomyces octosporus (strain yFS286)</name>
    <name type="common">Fission yeast</name>
    <name type="synonym">Octosporomyces octosporus</name>
    <dbReference type="NCBI Taxonomy" id="483514"/>
    <lineage>
        <taxon>Eukaryota</taxon>
        <taxon>Fungi</taxon>
        <taxon>Dikarya</taxon>
        <taxon>Ascomycota</taxon>
        <taxon>Taphrinomycotina</taxon>
        <taxon>Schizosaccharomycetes</taxon>
        <taxon>Schizosaccharomycetales</taxon>
        <taxon>Schizosaccharomycetaceae</taxon>
        <taxon>Schizosaccharomyces</taxon>
    </lineage>
</organism>
<keyword evidence="11" id="KW-1185">Reference proteome</keyword>
<dbReference type="InterPro" id="IPR031468">
    <property type="entry name" value="SMP_LBD"/>
</dbReference>
<evidence type="ECO:0000256" key="6">
    <source>
        <dbReference type="SAM" id="MobiDB-lite"/>
    </source>
</evidence>
<dbReference type="OMA" id="EVMDHED"/>
<dbReference type="VEuPathDB" id="FungiDB:SOCG_03839"/>
<evidence type="ECO:0000256" key="5">
    <source>
        <dbReference type="ARBA" id="ARBA00023136"/>
    </source>
</evidence>
<feature type="transmembrane region" description="Helical" evidence="7">
    <location>
        <begin position="290"/>
        <end position="308"/>
    </location>
</feature>
<dbReference type="GO" id="GO:0008289">
    <property type="term" value="F:lipid binding"/>
    <property type="evidence" value="ECO:0007669"/>
    <property type="project" value="UniProtKB-KW"/>
</dbReference>
<feature type="region of interest" description="Disordered" evidence="6">
    <location>
        <begin position="1368"/>
        <end position="1403"/>
    </location>
</feature>
<evidence type="ECO:0000256" key="1">
    <source>
        <dbReference type="ARBA" id="ARBA00004370"/>
    </source>
</evidence>
<keyword evidence="2" id="KW-0813">Transport</keyword>
<evidence type="ECO:0000259" key="9">
    <source>
        <dbReference type="PROSITE" id="PS51847"/>
    </source>
</evidence>
<dbReference type="EMBL" id="KE503207">
    <property type="protein sequence ID" value="EPX71903.1"/>
    <property type="molecule type" value="Genomic_DNA"/>
</dbReference>
<evidence type="ECO:0000256" key="3">
    <source>
        <dbReference type="ARBA" id="ARBA00023055"/>
    </source>
</evidence>
<reference evidence="10 11" key="1">
    <citation type="journal article" date="2011" name="Science">
        <title>Comparative functional genomics of the fission yeasts.</title>
        <authorList>
            <person name="Rhind N."/>
            <person name="Chen Z."/>
            <person name="Yassour M."/>
            <person name="Thompson D.A."/>
            <person name="Haas B.J."/>
            <person name="Habib N."/>
            <person name="Wapinski I."/>
            <person name="Roy S."/>
            <person name="Lin M.F."/>
            <person name="Heiman D.I."/>
            <person name="Young S.K."/>
            <person name="Furuya K."/>
            <person name="Guo Y."/>
            <person name="Pidoux A."/>
            <person name="Chen H.M."/>
            <person name="Robbertse B."/>
            <person name="Goldberg J.M."/>
            <person name="Aoki K."/>
            <person name="Bayne E.H."/>
            <person name="Berlin A.M."/>
            <person name="Desjardins C.A."/>
            <person name="Dobbs E."/>
            <person name="Dukaj L."/>
            <person name="Fan L."/>
            <person name="FitzGerald M.G."/>
            <person name="French C."/>
            <person name="Gujja S."/>
            <person name="Hansen K."/>
            <person name="Keifenheim D."/>
            <person name="Levin J.Z."/>
            <person name="Mosher R.A."/>
            <person name="Mueller C.A."/>
            <person name="Pfiffner J."/>
            <person name="Priest M."/>
            <person name="Russ C."/>
            <person name="Smialowska A."/>
            <person name="Swoboda P."/>
            <person name="Sykes S.M."/>
            <person name="Vaughn M."/>
            <person name="Vengrova S."/>
            <person name="Yoder R."/>
            <person name="Zeng Q."/>
            <person name="Allshire R."/>
            <person name="Baulcombe D."/>
            <person name="Birren B.W."/>
            <person name="Brown W."/>
            <person name="Ekwall K."/>
            <person name="Kellis M."/>
            <person name="Leatherwood J."/>
            <person name="Levin H."/>
            <person name="Margalit H."/>
            <person name="Martienssen R."/>
            <person name="Nieduszynski C.A."/>
            <person name="Spatafora J.W."/>
            <person name="Friedman N."/>
            <person name="Dalgaard J.Z."/>
            <person name="Baumann P."/>
            <person name="Niki H."/>
            <person name="Regev A."/>
            <person name="Nusbaum C."/>
        </authorList>
    </citation>
    <scope>NUCLEOTIDE SEQUENCE [LARGE SCALE GENOMIC DNA]</scope>
    <source>
        <strain evidence="11">yFS286</strain>
    </source>
</reference>
<gene>
    <name evidence="10" type="ORF">SOCG_03839</name>
</gene>
<dbReference type="RefSeq" id="XP_013019203.1">
    <property type="nucleotide sequence ID" value="XM_013163749.1"/>
</dbReference>
<dbReference type="GeneID" id="25032807"/>
<keyword evidence="5 7" id="KW-0472">Membrane</keyword>
<accession>S9PWQ5</accession>
<feature type="compositionally biased region" description="Polar residues" evidence="6">
    <location>
        <begin position="1375"/>
        <end position="1402"/>
    </location>
</feature>
<feature type="region of interest" description="Disordered" evidence="6">
    <location>
        <begin position="1"/>
        <end position="235"/>
    </location>
</feature>
<proteinExistence type="predicted"/>
<dbReference type="PANTHER" id="PTHR46980">
    <property type="entry name" value="TRICALBIN-1-RELATED"/>
    <property type="match status" value="1"/>
</dbReference>
<evidence type="ECO:0000256" key="7">
    <source>
        <dbReference type="SAM" id="Phobius"/>
    </source>
</evidence>
<evidence type="ECO:0000313" key="11">
    <source>
        <dbReference type="Proteomes" id="UP000016088"/>
    </source>
</evidence>
<dbReference type="InterPro" id="IPR052455">
    <property type="entry name" value="Tricalbin_domain"/>
</dbReference>
<keyword evidence="7" id="KW-0812">Transmembrane</keyword>
<evidence type="ECO:0000259" key="8">
    <source>
        <dbReference type="PROSITE" id="PS50004"/>
    </source>
</evidence>
<name>S9PWQ5_SCHOY</name>
<dbReference type="Pfam" id="PF24920">
    <property type="entry name" value="C2_TCB1"/>
    <property type="match status" value="1"/>
</dbReference>
<dbReference type="Proteomes" id="UP000016088">
    <property type="component" value="Unassembled WGS sequence"/>
</dbReference>
<feature type="compositionally biased region" description="Polar residues" evidence="6">
    <location>
        <begin position="100"/>
        <end position="109"/>
    </location>
</feature>
<comment type="subcellular location">
    <subcellularLocation>
        <location evidence="1">Membrane</location>
    </subcellularLocation>
</comment>
<keyword evidence="3" id="KW-0445">Lipid transport</keyword>
<feature type="domain" description="C2" evidence="8">
    <location>
        <begin position="827"/>
        <end position="951"/>
    </location>
</feature>
<dbReference type="CDD" id="cd21678">
    <property type="entry name" value="SMP_TCB"/>
    <property type="match status" value="1"/>
</dbReference>
<dbReference type="InterPro" id="IPR000008">
    <property type="entry name" value="C2_dom"/>
</dbReference>
<protein>
    <submittedName>
        <fullName evidence="10">C2 domain-containing protein</fullName>
    </submittedName>
</protein>
<dbReference type="PANTHER" id="PTHR46980:SF3">
    <property type="entry name" value="C2 DOMAIN-CONTAINING PROTEIN"/>
    <property type="match status" value="1"/>
</dbReference>
<dbReference type="InterPro" id="IPR056910">
    <property type="entry name" value="TCB1-3_C2"/>
</dbReference>
<dbReference type="SUPFAM" id="SSF49562">
    <property type="entry name" value="C2 domain (Calcium/lipid-binding domain, CaLB)"/>
    <property type="match status" value="3"/>
</dbReference>
<dbReference type="SMART" id="SM00239">
    <property type="entry name" value="C2"/>
    <property type="match status" value="4"/>
</dbReference>
<feature type="compositionally biased region" description="Low complexity" evidence="6">
    <location>
        <begin position="118"/>
        <end position="131"/>
    </location>
</feature>
<evidence type="ECO:0000313" key="10">
    <source>
        <dbReference type="EMBL" id="EPX71903.1"/>
    </source>
</evidence>
<dbReference type="PROSITE" id="PS51847">
    <property type="entry name" value="SMP"/>
    <property type="match status" value="1"/>
</dbReference>
<dbReference type="eggNOG" id="KOG1012">
    <property type="taxonomic scope" value="Eukaryota"/>
</dbReference>
<feature type="domain" description="C2" evidence="8">
    <location>
        <begin position="551"/>
        <end position="671"/>
    </location>
</feature>
<feature type="transmembrane region" description="Helical" evidence="7">
    <location>
        <begin position="315"/>
        <end position="336"/>
    </location>
</feature>
<dbReference type="HOGENOM" id="CLU_253068_0_0_1"/>
<dbReference type="InterPro" id="IPR035892">
    <property type="entry name" value="C2_domain_sf"/>
</dbReference>
<keyword evidence="4" id="KW-0446">Lipid-binding</keyword>
<dbReference type="GO" id="GO:0016328">
    <property type="term" value="C:lateral plasma membrane"/>
    <property type="evidence" value="ECO:0007669"/>
    <property type="project" value="EnsemblFungi"/>
</dbReference>
<evidence type="ECO:0000256" key="2">
    <source>
        <dbReference type="ARBA" id="ARBA00022448"/>
    </source>
</evidence>
<dbReference type="Pfam" id="PF00168">
    <property type="entry name" value="C2"/>
    <property type="match status" value="5"/>
</dbReference>
<dbReference type="Gene3D" id="2.60.40.150">
    <property type="entry name" value="C2 domain"/>
    <property type="match status" value="4"/>
</dbReference>
<feature type="compositionally biased region" description="Low complexity" evidence="6">
    <location>
        <begin position="75"/>
        <end position="88"/>
    </location>
</feature>
<dbReference type="GO" id="GO:0140268">
    <property type="term" value="C:endoplasmic reticulum-plasma membrane contact site"/>
    <property type="evidence" value="ECO:0007669"/>
    <property type="project" value="EnsemblFungi"/>
</dbReference>
<dbReference type="OrthoDB" id="1029639at2759"/>
<dbReference type="Pfam" id="PF25669">
    <property type="entry name" value="SMP_MUG190-like"/>
    <property type="match status" value="1"/>
</dbReference>
<sequence>MGGDQPSDIHPILSHTTSIVMDASTKPQEEFQSIVEEARSAPQLPERSAEFKEQAARMTESFMPAPTRAPPNQPSNPSVSSSMGNVSPAQTGELPLGSSAPVSKVSTPVPTRLPPSQPTNSSVSSSMRNMSPAHIGSPALVGGSRMGTTPPASKTATPLPTLETSSPPTDPGSSSSVKKVEPVQVGAAQASPPSPVPVISPPVGNSPKTQKPDEPSGKDANLPNSESAKAVNPQQEEADALIGWRSLHKTSVEQMRTFIQDASSIFEWNTGRVERSVLDMYLPGKLNGQWWQSSLILAAVSILSWLASKFFFCRWQILLVIIAASTFVYGSNAIALRRTVRDEVVREMLKNPSNVDYETMDWFNIIFQRLWMLNEPMISRMIVTNVEQTVAEYLPSFVPEVRFSSFTLGSKAPRIDGIRTHLATEPDMILMDVDFSYTPNDTLDITGASYCRVNSAVSLRVKVGKGKFMAKLPVSTKDIFVSGQLRLRFRLSEEFPFIKTASVSLLSTPKISATVRPFDFSLFDIDVFYIPGFNQFLHEQMTTILSPLAMWPNMLDLDLSSLMAGVAPFAPVGVIAVKVSSARRNEYFKSRTTKPSSYVAVVTNGREHGRSPVRGNTFTPNFDHTIYAVVSSLNDPLELSLFDPESPSLPFGTTYINTRSLVENGFVSDVQPLLFNAVNQGSIAYDATFFPSLFPKKTLDGNLIEPPATPKGILQLSLDRINNLTDLSTFDKKSQIMYIVSLDSREIGSKTLKYADKSPTPVSLSSMAYIENRETSKIQITVVKKIKKEPDQVIGSTVIPLNKLLAAEGNQSTYALKEKPSSTIDITSSWISVNVTEEKSAESYLKDLIGVMRISTIKANNCSSTDLGLKKNDPYVRVLVNGSVVERTVHVLNNSNPVWNEVLYAPVLADTEVIELEVMDHEDSGHDKSLGYVKVPVKSFKNAANKIGKTEMANRIFGTDEVEALKLVSRKGSSTRATLTVNCDFRPCLRLSSDDEPSGNEEESKITTAEPVNDESEISSIISVSEATKYPSGISMMTIKSAELQTEGIALRVFTDNAAFPCLKTGTAGSKTPRWSAFGLSMIRELQYSETTFQLTDGSPKNPKVIAEHTEKTSKLISESLGHVYPVDIQGSNGEVNRVRISMNYLPVPMLLNPVESFINTGLLHFNLYNGKDLPIGDIRSSDPFVSLKTNDKEVYKSKVIKKNLNPVWDEETDIVIQNRALDVFKLVCYDWDMGEAADVLGSHLIDLLALEPNVQSQHELNLDGKRGQISVGMRFEPGWYRRSPELDASLADNFFSVADKGAKLLVGGIGAAGGLALNGVGSAGGLALNGVGAAGGLALSGVGAAGGLGGKAVSGFTGTGKNLFKGVTGKGSKASRNNEQGDTMSTQTGSTFGPRSSTGKQEPSKFKLFVTTGNDCPQKLVKVVITDKQGRSYKTKSHRGPSPKWNEHIPVRFNPGDSLHVSLIISNLIGHSKFGEATFSEAAVGTFKVPFNGAATSVEMRVESA</sequence>
<keyword evidence="7" id="KW-1133">Transmembrane helix</keyword>
<evidence type="ECO:0000256" key="4">
    <source>
        <dbReference type="ARBA" id="ARBA00023121"/>
    </source>
</evidence>